<dbReference type="InterPro" id="IPR024395">
    <property type="entry name" value="CLASP_N_dom"/>
</dbReference>
<feature type="compositionally biased region" description="Low complexity" evidence="1">
    <location>
        <begin position="146"/>
        <end position="172"/>
    </location>
</feature>
<feature type="compositionally biased region" description="Low complexity" evidence="1">
    <location>
        <begin position="314"/>
        <end position="327"/>
    </location>
</feature>
<dbReference type="Gene3D" id="1.25.10.10">
    <property type="entry name" value="Leucine-rich Repeat Variant"/>
    <property type="match status" value="2"/>
</dbReference>
<dbReference type="SUPFAM" id="SSF48371">
    <property type="entry name" value="ARM repeat"/>
    <property type="match status" value="1"/>
</dbReference>
<dbReference type="GO" id="GO:0000226">
    <property type="term" value="P:microtubule cytoskeleton organization"/>
    <property type="evidence" value="ECO:0007669"/>
    <property type="project" value="TreeGrafter"/>
</dbReference>
<evidence type="ECO:0000313" key="3">
    <source>
        <dbReference type="EMBL" id="CAG6729731.1"/>
    </source>
</evidence>
<feature type="compositionally biased region" description="Polar residues" evidence="1">
    <location>
        <begin position="209"/>
        <end position="228"/>
    </location>
</feature>
<dbReference type="GO" id="GO:0005881">
    <property type="term" value="C:cytoplasmic microtubule"/>
    <property type="evidence" value="ECO:0007669"/>
    <property type="project" value="TreeGrafter"/>
</dbReference>
<feature type="region of interest" description="Disordered" evidence="1">
    <location>
        <begin position="209"/>
        <end position="268"/>
    </location>
</feature>
<feature type="region of interest" description="Disordered" evidence="1">
    <location>
        <begin position="290"/>
        <end position="411"/>
    </location>
</feature>
<feature type="region of interest" description="Disordered" evidence="1">
    <location>
        <begin position="139"/>
        <end position="181"/>
    </location>
</feature>
<evidence type="ECO:0000256" key="1">
    <source>
        <dbReference type="SAM" id="MobiDB-lite"/>
    </source>
</evidence>
<organism evidence="3">
    <name type="scientific">Cacopsylla melanoneura</name>
    <dbReference type="NCBI Taxonomy" id="428564"/>
    <lineage>
        <taxon>Eukaryota</taxon>
        <taxon>Metazoa</taxon>
        <taxon>Ecdysozoa</taxon>
        <taxon>Arthropoda</taxon>
        <taxon>Hexapoda</taxon>
        <taxon>Insecta</taxon>
        <taxon>Pterygota</taxon>
        <taxon>Neoptera</taxon>
        <taxon>Paraneoptera</taxon>
        <taxon>Hemiptera</taxon>
        <taxon>Sternorrhyncha</taxon>
        <taxon>Psylloidea</taxon>
        <taxon>Psyllidae</taxon>
        <taxon>Psyllinae</taxon>
        <taxon>Cacopsylla</taxon>
    </lineage>
</organism>
<dbReference type="PANTHER" id="PTHR21567">
    <property type="entry name" value="CLASP"/>
    <property type="match status" value="1"/>
</dbReference>
<dbReference type="SMART" id="SM01349">
    <property type="entry name" value="TOG"/>
    <property type="match status" value="1"/>
</dbReference>
<dbReference type="PANTHER" id="PTHR21567:SF87">
    <property type="entry name" value="CRESCERIN-LIKE PROTEIN CHE-12"/>
    <property type="match status" value="1"/>
</dbReference>
<feature type="compositionally biased region" description="Polar residues" evidence="1">
    <location>
        <begin position="338"/>
        <end position="365"/>
    </location>
</feature>
<dbReference type="EMBL" id="HBUF01379620">
    <property type="protein sequence ID" value="CAG6729731.1"/>
    <property type="molecule type" value="Transcribed_RNA"/>
</dbReference>
<reference evidence="3" key="1">
    <citation type="submission" date="2021-05" db="EMBL/GenBank/DDBJ databases">
        <authorList>
            <person name="Alioto T."/>
            <person name="Alioto T."/>
            <person name="Gomez Garrido J."/>
        </authorList>
    </citation>
    <scope>NUCLEOTIDE SEQUENCE</scope>
</reference>
<feature type="compositionally biased region" description="Polar residues" evidence="1">
    <location>
        <begin position="383"/>
        <end position="411"/>
    </location>
</feature>
<dbReference type="InterPro" id="IPR016024">
    <property type="entry name" value="ARM-type_fold"/>
</dbReference>
<accession>A0A8D9DUD8</accession>
<protein>
    <submittedName>
        <fullName evidence="3">Protein FAM179B</fullName>
    </submittedName>
</protein>
<proteinExistence type="predicted"/>
<sequence length="666" mass="73650">MLMRKLHPAPIINILFTERCFFSKSSKMRESTLLCVMYALLTFPSTEFNIGGLVTLLLQYAPSESKKRVRQSLLDTFAVLAQFVPRSHLKLSEAELLSNESAYKFNAALQARLARRQLPSVSPEGLILYSSRFPPTSNGADHQWVRQGSGSWNSGNSTTSSNLLQSRRLSSSDPWMPQDDNMSVRGVGTLRYPSSGNLLGKNDVDFTSYESFQSNGGPPEQQRLSPNYNGLKRSVSPSKQTTYYPGSMSDLQNGNLPLPPIPTSKPDDTLTLFYQQQKDFQKLLDRSNDKWNNNLATNNQSSGQSKSNEKMQKSEISSNSQPSSPAISRRKNSVDLLQPQSANGTNNYSASSNTNDNNIPVSPNRTPKKSPAKTPTKLPKSIYTYSTNSQNKPSSTNGNVQNKQNSSSSMNATNAIKSAAAPNKTNNTQLYPSTLPPFEKPKEAMNKILAQLESSDWEATTQGLQGVVRMARHHTKLLATNLHACCTHVSKQVRSLRSQVARAACQTACILFTILGRQLEPELEELAKVLLSRAADTNKFLRADSYEALVAMVTSIQPIRTVPVILSNGAKHQSAIVRSTSCQLLLHIVHLYTPERLLSLPHDLRNSCLIASAKFLLEGSLETRTAAKELFVQLSKEPKAYSIIKEVLPHQLLASCNKTLVTIFRK</sequence>
<dbReference type="GO" id="GO:0005929">
    <property type="term" value="C:cilium"/>
    <property type="evidence" value="ECO:0007669"/>
    <property type="project" value="TreeGrafter"/>
</dbReference>
<feature type="domain" description="TOG" evidence="2">
    <location>
        <begin position="429"/>
        <end position="666"/>
    </location>
</feature>
<feature type="compositionally biased region" description="Polar residues" evidence="1">
    <location>
        <begin position="290"/>
        <end position="306"/>
    </location>
</feature>
<feature type="compositionally biased region" description="Polar residues" evidence="1">
    <location>
        <begin position="235"/>
        <end position="255"/>
    </location>
</feature>
<dbReference type="Pfam" id="PF12348">
    <property type="entry name" value="CLASP_N"/>
    <property type="match status" value="1"/>
</dbReference>
<name>A0A8D9DUD8_9HEMI</name>
<dbReference type="AlphaFoldDB" id="A0A8D9DUD8"/>
<evidence type="ECO:0000259" key="2">
    <source>
        <dbReference type="SMART" id="SM01349"/>
    </source>
</evidence>
<dbReference type="InterPro" id="IPR011989">
    <property type="entry name" value="ARM-like"/>
</dbReference>
<dbReference type="GO" id="GO:0008017">
    <property type="term" value="F:microtubule binding"/>
    <property type="evidence" value="ECO:0007669"/>
    <property type="project" value="TreeGrafter"/>
</dbReference>
<dbReference type="InterPro" id="IPR034085">
    <property type="entry name" value="TOG"/>
</dbReference>